<dbReference type="Gene3D" id="1.10.620.20">
    <property type="entry name" value="Ribonucleotide Reductase, subunit A"/>
    <property type="match status" value="1"/>
</dbReference>
<dbReference type="InterPro" id="IPR009078">
    <property type="entry name" value="Ferritin-like_SF"/>
</dbReference>
<dbReference type="InterPro" id="IPR012348">
    <property type="entry name" value="RNR-like"/>
</dbReference>
<comment type="caution">
    <text evidence="1">The sequence shown here is derived from an EMBL/GenBank/DDBJ whole genome shotgun (WGS) entry which is preliminary data.</text>
</comment>
<sequence>MSHWTLDDIPWDAFDPSRVDPELTRIIKAAALTERNSGHYSKYLCNVFRDDPEFCAKAETWAEEEVRHGDALGRWAELADPDFDFEDAFGRFVNGYVIPTEVEASIRGSRSGEMVARCIVETGTSSFYSALRDAVDEPVLKEICRRIAGDEFRHYKLFYSTLKRYLDRENISRRRRFLVAVSRMQESEDDELAFAYHCANTPDRPYDRAASSRAYAARAFRHYRSGHIDRGSAMVLKAAGLAPHGRLGRLFAGALWRYLRFRLRRLDGEIPTANDTGARSAAA</sequence>
<accession>A0A7X1ZDH8</accession>
<organism evidence="1 2">
    <name type="scientific">Roseospira navarrensis</name>
    <dbReference type="NCBI Taxonomy" id="140058"/>
    <lineage>
        <taxon>Bacteria</taxon>
        <taxon>Pseudomonadati</taxon>
        <taxon>Pseudomonadota</taxon>
        <taxon>Alphaproteobacteria</taxon>
        <taxon>Rhodospirillales</taxon>
        <taxon>Rhodospirillaceae</taxon>
        <taxon>Roseospira</taxon>
    </lineage>
</organism>
<name>A0A7X1ZDH8_9PROT</name>
<evidence type="ECO:0000313" key="2">
    <source>
        <dbReference type="Proteomes" id="UP000434582"/>
    </source>
</evidence>
<dbReference type="AlphaFoldDB" id="A0A7X1ZDH8"/>
<dbReference type="EMBL" id="WIVE01000021">
    <property type="protein sequence ID" value="MQX36554.1"/>
    <property type="molecule type" value="Genomic_DNA"/>
</dbReference>
<gene>
    <name evidence="1" type="ORF">GHC57_08495</name>
</gene>
<keyword evidence="2" id="KW-1185">Reference proteome</keyword>
<dbReference type="GO" id="GO:0016491">
    <property type="term" value="F:oxidoreductase activity"/>
    <property type="evidence" value="ECO:0007669"/>
    <property type="project" value="InterPro"/>
</dbReference>
<dbReference type="RefSeq" id="WP_153343157.1">
    <property type="nucleotide sequence ID" value="NZ_WIVE01000021.1"/>
</dbReference>
<reference evidence="1 2" key="1">
    <citation type="submission" date="2019-10" db="EMBL/GenBank/DDBJ databases">
        <title>Draft whole-genome sequence of the purple nonsulfur photosynthetic bacterium Roseospira navarrensis DSM 15114.</title>
        <authorList>
            <person name="Kyndt J.A."/>
            <person name="Meyer T.E."/>
        </authorList>
    </citation>
    <scope>NUCLEOTIDE SEQUENCE [LARGE SCALE GENOMIC DNA]</scope>
    <source>
        <strain evidence="1 2">DSM 15114</strain>
    </source>
</reference>
<dbReference type="Proteomes" id="UP000434582">
    <property type="component" value="Unassembled WGS sequence"/>
</dbReference>
<dbReference type="CDD" id="cd00657">
    <property type="entry name" value="Ferritin_like"/>
    <property type="match status" value="1"/>
</dbReference>
<evidence type="ECO:0000313" key="1">
    <source>
        <dbReference type="EMBL" id="MQX36554.1"/>
    </source>
</evidence>
<dbReference type="OrthoDB" id="581372at2"/>
<proteinExistence type="predicted"/>
<dbReference type="SUPFAM" id="SSF47240">
    <property type="entry name" value="Ferritin-like"/>
    <property type="match status" value="1"/>
</dbReference>
<protein>
    <submittedName>
        <fullName evidence="1">Ferritin-like domain-containing protein</fullName>
    </submittedName>
</protein>